<keyword evidence="2" id="KW-0804">Transcription</keyword>
<protein>
    <recommendedName>
        <fullName evidence="9">RNA polymerase subunit H/Rpb5 C-terminal domain-containing protein</fullName>
    </recommendedName>
</protein>
<comment type="similarity">
    <text evidence="4">Belongs to the archaeal Rpo5/eukaryotic RPB5 RNA polymerase subunit family.</text>
</comment>
<dbReference type="FunFam" id="3.40.1340.10:FF:000001">
    <property type="entry name" value="DNA-directed RNA polymerases I, II, and III subunit RPABC1"/>
    <property type="match status" value="1"/>
</dbReference>
<dbReference type="Pfam" id="PF03871">
    <property type="entry name" value="RNA_pol_Rpb5_N"/>
    <property type="match status" value="1"/>
</dbReference>
<accession>A0A250WY60</accession>
<dbReference type="AlphaFoldDB" id="A0A250WY60"/>
<reference evidence="7 8" key="1">
    <citation type="submission" date="2017-08" db="EMBL/GenBank/DDBJ databases">
        <title>Acidophilic green algal genome provides insights into adaptation to an acidic environment.</title>
        <authorList>
            <person name="Hirooka S."/>
            <person name="Hirose Y."/>
            <person name="Kanesaki Y."/>
            <person name="Higuchi S."/>
            <person name="Fujiwara T."/>
            <person name="Onuma R."/>
            <person name="Era A."/>
            <person name="Ohbayashi R."/>
            <person name="Uzuka A."/>
            <person name="Nozaki H."/>
            <person name="Yoshikawa H."/>
            <person name="Miyagishima S.Y."/>
        </authorList>
    </citation>
    <scope>NUCLEOTIDE SEQUENCE [LARGE SCALE GENOMIC DNA]</scope>
    <source>
        <strain evidence="7 8">NIES-2499</strain>
    </source>
</reference>
<evidence type="ECO:0000256" key="3">
    <source>
        <dbReference type="ARBA" id="ARBA00023242"/>
    </source>
</evidence>
<evidence type="ECO:0008006" key="9">
    <source>
        <dbReference type="Google" id="ProtNLM"/>
    </source>
</evidence>
<comment type="caution">
    <text evidence="7">The sequence shown here is derived from an EMBL/GenBank/DDBJ whole genome shotgun (WGS) entry which is preliminary data.</text>
</comment>
<evidence type="ECO:0000256" key="4">
    <source>
        <dbReference type="ARBA" id="ARBA00025765"/>
    </source>
</evidence>
<dbReference type="InterPro" id="IPR014381">
    <property type="entry name" value="Arch_Rpo5/euc_Rpb5"/>
</dbReference>
<dbReference type="Gene3D" id="3.90.940.20">
    <property type="entry name" value="RPB5-like RNA polymerase subunit"/>
    <property type="match status" value="1"/>
</dbReference>
<dbReference type="FunFam" id="3.90.940.20:FF:000001">
    <property type="entry name" value="DNA-directed RNA polymerases I, II, and III subunit RPABC1"/>
    <property type="match status" value="1"/>
</dbReference>
<dbReference type="PANTHER" id="PTHR10535">
    <property type="entry name" value="DNA-DIRECTED RNA POLYMERASES I, II, AND III SUBUNIT RPABC1"/>
    <property type="match status" value="1"/>
</dbReference>
<feature type="domain" description="RNA polymerase subunit H/Rpb5 C-terminal" evidence="5">
    <location>
        <begin position="129"/>
        <end position="201"/>
    </location>
</feature>
<comment type="subcellular location">
    <subcellularLocation>
        <location evidence="1">Nucleus</location>
    </subcellularLocation>
</comment>
<dbReference type="PIRSF" id="PIRSF000747">
    <property type="entry name" value="RPB5"/>
    <property type="match status" value="1"/>
</dbReference>
<proteinExistence type="inferred from homology"/>
<evidence type="ECO:0000259" key="5">
    <source>
        <dbReference type="Pfam" id="PF01191"/>
    </source>
</evidence>
<dbReference type="InterPro" id="IPR020608">
    <property type="entry name" value="RNA_pol_subH/Rpb5_CS"/>
</dbReference>
<evidence type="ECO:0000313" key="8">
    <source>
        <dbReference type="Proteomes" id="UP000232323"/>
    </source>
</evidence>
<dbReference type="Proteomes" id="UP000232323">
    <property type="component" value="Unassembled WGS sequence"/>
</dbReference>
<dbReference type="InterPro" id="IPR000783">
    <property type="entry name" value="RNA_pol_subH/Rpb5_C"/>
</dbReference>
<evidence type="ECO:0000256" key="2">
    <source>
        <dbReference type="ARBA" id="ARBA00023163"/>
    </source>
</evidence>
<dbReference type="PROSITE" id="PS01110">
    <property type="entry name" value="RNA_POL_H_23KD"/>
    <property type="match status" value="1"/>
</dbReference>
<dbReference type="SUPFAM" id="SSF53036">
    <property type="entry name" value="Eukaryotic RPB5 N-terminal domain"/>
    <property type="match status" value="1"/>
</dbReference>
<feature type="domain" description="RNA polymerase Rpb5 N-terminal" evidence="6">
    <location>
        <begin position="3"/>
        <end position="86"/>
    </location>
</feature>
<dbReference type="OrthoDB" id="248779at2759"/>
<dbReference type="InterPro" id="IPR005571">
    <property type="entry name" value="RNA_pol_Rpb5_N"/>
</dbReference>
<dbReference type="Pfam" id="PF01191">
    <property type="entry name" value="RNA_pol_Rpb5_C"/>
    <property type="match status" value="1"/>
</dbReference>
<evidence type="ECO:0000256" key="1">
    <source>
        <dbReference type="ARBA" id="ARBA00004123"/>
    </source>
</evidence>
<evidence type="ECO:0000313" key="7">
    <source>
        <dbReference type="EMBL" id="GAX75725.1"/>
    </source>
</evidence>
<dbReference type="GO" id="GO:0005736">
    <property type="term" value="C:RNA polymerase I complex"/>
    <property type="evidence" value="ECO:0007669"/>
    <property type="project" value="TreeGrafter"/>
</dbReference>
<organism evidence="7 8">
    <name type="scientific">Chlamydomonas eustigma</name>
    <dbReference type="NCBI Taxonomy" id="1157962"/>
    <lineage>
        <taxon>Eukaryota</taxon>
        <taxon>Viridiplantae</taxon>
        <taxon>Chlorophyta</taxon>
        <taxon>core chlorophytes</taxon>
        <taxon>Chlorophyceae</taxon>
        <taxon>CS clade</taxon>
        <taxon>Chlamydomonadales</taxon>
        <taxon>Chlamydomonadaceae</taxon>
        <taxon>Chlamydomonas</taxon>
    </lineage>
</organism>
<dbReference type="GO" id="GO:0005665">
    <property type="term" value="C:RNA polymerase II, core complex"/>
    <property type="evidence" value="ECO:0007669"/>
    <property type="project" value="TreeGrafter"/>
</dbReference>
<dbReference type="SUPFAM" id="SSF55287">
    <property type="entry name" value="RPB5-like RNA polymerase subunit"/>
    <property type="match status" value="1"/>
</dbReference>
<dbReference type="Gene3D" id="3.40.1340.10">
    <property type="entry name" value="RNA polymerase, Rpb5, N-terminal domain"/>
    <property type="match status" value="1"/>
</dbReference>
<evidence type="ECO:0000259" key="6">
    <source>
        <dbReference type="Pfam" id="PF03871"/>
    </source>
</evidence>
<gene>
    <name evidence="7" type="ORF">CEUSTIGMA_g3168.t1</name>
</gene>
<name>A0A250WY60_9CHLO</name>
<keyword evidence="8" id="KW-1185">Reference proteome</keyword>
<sequence>MDNLTKLFRIRKTCLEMLKDRGYLVSEEDMNLDKNGFRDRFGENPRKEDLTILYPRQDDPTEQIFVFYPETEKVGVKQIKEIADRMKAESVSRAVMVITSNLTPFAKQCLLDLMPKLHIEQFTENELLVNITQHVLVPEHRILTREEKQTLLDRYKVKDTQLPRIQFSDPVARYLGLQRGQVVRIVRPSETAGRYVTYRFCV</sequence>
<dbReference type="EMBL" id="BEGY01000013">
    <property type="protein sequence ID" value="GAX75725.1"/>
    <property type="molecule type" value="Genomic_DNA"/>
</dbReference>
<dbReference type="GO" id="GO:0003677">
    <property type="term" value="F:DNA binding"/>
    <property type="evidence" value="ECO:0007669"/>
    <property type="project" value="InterPro"/>
</dbReference>
<dbReference type="STRING" id="1157962.A0A250WY60"/>
<dbReference type="HAMAP" id="MF_00025">
    <property type="entry name" value="RNApol_Rpo5_RPB5"/>
    <property type="match status" value="1"/>
</dbReference>
<dbReference type="GO" id="GO:0006366">
    <property type="term" value="P:transcription by RNA polymerase II"/>
    <property type="evidence" value="ECO:0007669"/>
    <property type="project" value="TreeGrafter"/>
</dbReference>
<dbReference type="GO" id="GO:0005666">
    <property type="term" value="C:RNA polymerase III complex"/>
    <property type="evidence" value="ECO:0007669"/>
    <property type="project" value="TreeGrafter"/>
</dbReference>
<dbReference type="InterPro" id="IPR035913">
    <property type="entry name" value="RPB5-like_sf"/>
</dbReference>
<keyword evidence="3" id="KW-0539">Nucleus</keyword>
<dbReference type="GO" id="GO:0003899">
    <property type="term" value="F:DNA-directed RNA polymerase activity"/>
    <property type="evidence" value="ECO:0007669"/>
    <property type="project" value="InterPro"/>
</dbReference>
<dbReference type="NCBIfam" id="NF007129">
    <property type="entry name" value="PRK09570.1"/>
    <property type="match status" value="1"/>
</dbReference>
<dbReference type="PANTHER" id="PTHR10535:SF0">
    <property type="entry name" value="DNA-DIRECTED RNA POLYMERASES I, II, AND III SUBUNIT RPABC1"/>
    <property type="match status" value="1"/>
</dbReference>
<dbReference type="InterPro" id="IPR036710">
    <property type="entry name" value="RNA_pol_Rpb5_N_sf"/>
</dbReference>
<dbReference type="GO" id="GO:0042797">
    <property type="term" value="P:tRNA transcription by RNA polymerase III"/>
    <property type="evidence" value="ECO:0007669"/>
    <property type="project" value="TreeGrafter"/>
</dbReference>
<dbReference type="GO" id="GO:0006362">
    <property type="term" value="P:transcription elongation by RNA polymerase I"/>
    <property type="evidence" value="ECO:0007669"/>
    <property type="project" value="TreeGrafter"/>
</dbReference>